<organism evidence="1 2">
    <name type="scientific">Pristionchus pacificus</name>
    <name type="common">Parasitic nematode worm</name>
    <dbReference type="NCBI Taxonomy" id="54126"/>
    <lineage>
        <taxon>Eukaryota</taxon>
        <taxon>Metazoa</taxon>
        <taxon>Ecdysozoa</taxon>
        <taxon>Nematoda</taxon>
        <taxon>Chromadorea</taxon>
        <taxon>Rhabditida</taxon>
        <taxon>Rhabditina</taxon>
        <taxon>Diplogasteromorpha</taxon>
        <taxon>Diplogasteroidea</taxon>
        <taxon>Neodiplogasteridae</taxon>
        <taxon>Pristionchus</taxon>
    </lineage>
</organism>
<dbReference type="SMART" id="SM00430">
    <property type="entry name" value="HOLI"/>
    <property type="match status" value="1"/>
</dbReference>
<dbReference type="PROSITE" id="PS51843">
    <property type="entry name" value="NR_LBD"/>
    <property type="match status" value="1"/>
</dbReference>
<proteinExistence type="predicted"/>
<dbReference type="InterPro" id="IPR035500">
    <property type="entry name" value="NHR-like_dom_sf"/>
</dbReference>
<accession>A0A2A6CQJ5</accession>
<accession>A0A8R1YXH6</accession>
<dbReference type="SUPFAM" id="SSF57716">
    <property type="entry name" value="Glucocorticoid receptor-like (DNA-binding domain)"/>
    <property type="match status" value="1"/>
</dbReference>
<dbReference type="PROSITE" id="PS51030">
    <property type="entry name" value="NUCLEAR_REC_DBD_2"/>
    <property type="match status" value="1"/>
</dbReference>
<dbReference type="PANTHER" id="PTHR46011:SF6">
    <property type="entry name" value="HIGH ZINC ACTIVATED NUCLEAR RECEPTOR PROTEIN"/>
    <property type="match status" value="1"/>
</dbReference>
<reference evidence="2" key="1">
    <citation type="journal article" date="2008" name="Nat. Genet.">
        <title>The Pristionchus pacificus genome provides a unique perspective on nematode lifestyle and parasitism.</title>
        <authorList>
            <person name="Dieterich C."/>
            <person name="Clifton S.W."/>
            <person name="Schuster L.N."/>
            <person name="Chinwalla A."/>
            <person name="Delehaunty K."/>
            <person name="Dinkelacker I."/>
            <person name="Fulton L."/>
            <person name="Fulton R."/>
            <person name="Godfrey J."/>
            <person name="Minx P."/>
            <person name="Mitreva M."/>
            <person name="Roeseler W."/>
            <person name="Tian H."/>
            <person name="Witte H."/>
            <person name="Yang S.P."/>
            <person name="Wilson R.K."/>
            <person name="Sommer R.J."/>
        </authorList>
    </citation>
    <scope>NUCLEOTIDE SEQUENCE [LARGE SCALE GENOMIC DNA]</scope>
    <source>
        <strain evidence="2">PS312</strain>
    </source>
</reference>
<dbReference type="GO" id="GO:0005634">
    <property type="term" value="C:nucleus"/>
    <property type="evidence" value="ECO:0000318"/>
    <property type="project" value="GO_Central"/>
</dbReference>
<dbReference type="PANTHER" id="PTHR46011">
    <property type="entry name" value="NUCLEAR HORMONE RECEPTOR FAMILY MEMBER NHR-86-RELATED"/>
    <property type="match status" value="1"/>
</dbReference>
<dbReference type="Pfam" id="PF00105">
    <property type="entry name" value="zf-C4"/>
    <property type="match status" value="1"/>
</dbReference>
<dbReference type="OrthoDB" id="10018779at2759"/>
<dbReference type="InterPro" id="IPR001628">
    <property type="entry name" value="Znf_hrmn_rcpt"/>
</dbReference>
<name>A0A2A6CQJ5_PRIPA</name>
<dbReference type="InterPro" id="IPR013088">
    <property type="entry name" value="Znf_NHR/GATA"/>
</dbReference>
<dbReference type="EnsemblMetazoa" id="PPA40836.1">
    <property type="protein sequence ID" value="PPA40836.1"/>
    <property type="gene ID" value="WBGene00279205"/>
</dbReference>
<protein>
    <submittedName>
        <fullName evidence="1">Nuclear receptor</fullName>
    </submittedName>
</protein>
<evidence type="ECO:0000313" key="1">
    <source>
        <dbReference type="EnsemblMetazoa" id="PPA40836.1"/>
    </source>
</evidence>
<dbReference type="SUPFAM" id="SSF48508">
    <property type="entry name" value="Nuclear receptor ligand-binding domain"/>
    <property type="match status" value="1"/>
</dbReference>
<reference evidence="1" key="2">
    <citation type="submission" date="2022-06" db="UniProtKB">
        <authorList>
            <consortium name="EnsemblMetazoa"/>
        </authorList>
    </citation>
    <scope>IDENTIFICATION</scope>
    <source>
        <strain evidence="1">PS312</strain>
    </source>
</reference>
<evidence type="ECO:0000313" key="2">
    <source>
        <dbReference type="Proteomes" id="UP000005239"/>
    </source>
</evidence>
<dbReference type="Pfam" id="PF00104">
    <property type="entry name" value="Hormone_recep"/>
    <property type="match status" value="1"/>
</dbReference>
<dbReference type="Gene3D" id="1.10.565.10">
    <property type="entry name" value="Retinoid X Receptor"/>
    <property type="match status" value="1"/>
</dbReference>
<dbReference type="InterPro" id="IPR000536">
    <property type="entry name" value="Nucl_hrmn_rcpt_lig-bd"/>
</dbReference>
<gene>
    <name evidence="1" type="primary">WBGene00279205</name>
</gene>
<dbReference type="GO" id="GO:0003700">
    <property type="term" value="F:DNA-binding transcription factor activity"/>
    <property type="evidence" value="ECO:0000318"/>
    <property type="project" value="GO_Central"/>
</dbReference>
<dbReference type="Gene3D" id="3.30.50.10">
    <property type="entry name" value="Erythroid Transcription Factor GATA-1, subunit A"/>
    <property type="match status" value="1"/>
</dbReference>
<dbReference type="Proteomes" id="UP000005239">
    <property type="component" value="Unassembled WGS sequence"/>
</dbReference>
<dbReference type="GO" id="GO:0043565">
    <property type="term" value="F:sequence-specific DNA binding"/>
    <property type="evidence" value="ECO:0007669"/>
    <property type="project" value="InterPro"/>
</dbReference>
<dbReference type="AlphaFoldDB" id="A0A2A6CQJ5"/>
<keyword evidence="2" id="KW-1185">Reference proteome</keyword>
<dbReference type="GO" id="GO:0008270">
    <property type="term" value="F:zinc ion binding"/>
    <property type="evidence" value="ECO:0007669"/>
    <property type="project" value="InterPro"/>
</dbReference>
<dbReference type="SMART" id="SM00399">
    <property type="entry name" value="ZnF_C4"/>
    <property type="match status" value="1"/>
</dbReference>
<sequence>MRMTVHVWCPVIAEFAQRPADPCISERTACATFFKRANQSGIILPCRQGDRKCSLIRDSGSKCRGCRYAKCIEIGMVKEDKDVKENNKEDFFSEISTEFTKRDSVNISENSLLERMATEYALLKEDELVKLHNLERIPHPTEQAYLTTHTTALAAHNIAAAEICEFFLTVFPSVKELSHEDQRELFRLHFLHFLIVDIAYRTNRVWGAWTKYSYCSVLMCTDIQQPERWIGVNEGGPKRDEFLESIRTYTDLQIRLILPSYLNANFCEMEHLALIVLLLCESDLPNGVADRCHWFLENLKKEILEELHHFYTYEMGLTNYSTRIGNLMTVCHTFREGCMNFREFFRMHVTLFDVYTTETLMQELLL</sequence>